<dbReference type="PANTHER" id="PTHR46401">
    <property type="entry name" value="GLYCOSYLTRANSFERASE WBBK-RELATED"/>
    <property type="match status" value="1"/>
</dbReference>
<dbReference type="GO" id="GO:0016757">
    <property type="term" value="F:glycosyltransferase activity"/>
    <property type="evidence" value="ECO:0007669"/>
    <property type="project" value="UniProtKB-KW"/>
</dbReference>
<organism evidence="3">
    <name type="scientific">mine drainage metagenome</name>
    <dbReference type="NCBI Taxonomy" id="410659"/>
    <lineage>
        <taxon>unclassified sequences</taxon>
        <taxon>metagenomes</taxon>
        <taxon>ecological metagenomes</taxon>
    </lineage>
</organism>
<dbReference type="Gene3D" id="3.40.50.2000">
    <property type="entry name" value="Glycogen Phosphorylase B"/>
    <property type="match status" value="1"/>
</dbReference>
<name>A0A1J5SF45_9ZZZZ</name>
<keyword evidence="3" id="KW-0328">Glycosyltransferase</keyword>
<dbReference type="Pfam" id="PF00534">
    <property type="entry name" value="Glycos_transf_1"/>
    <property type="match status" value="1"/>
</dbReference>
<accession>A0A1J5SF45</accession>
<comment type="caution">
    <text evidence="3">The sequence shown here is derived from an EMBL/GenBank/DDBJ whole genome shotgun (WGS) entry which is preliminary data.</text>
</comment>
<feature type="domain" description="Glycosyl transferase family 1" evidence="2">
    <location>
        <begin position="192"/>
        <end position="354"/>
    </location>
</feature>
<evidence type="ECO:0000313" key="3">
    <source>
        <dbReference type="EMBL" id="OIR07039.1"/>
    </source>
</evidence>
<dbReference type="EMBL" id="MLJW01000040">
    <property type="protein sequence ID" value="OIR07039.1"/>
    <property type="molecule type" value="Genomic_DNA"/>
</dbReference>
<sequence length="379" mass="44069">MARTIIVGIDIRDLRIAKTGSKTYLEELCKQFKEENNKKFKFYFIDTFFPVYTGTNLFLKLVEQIRFFIWKQFSLPIIAFFRGCDIVFCTDYFVPYLHLGFTTIPVFHDAFFWEYPEHYNKYWLILFKKLGVAAAKKSAFVVTTTFYAKEKIVSFSGIDPEKIIPVYEAPKLFPGKINQENILPAYISEKLSHPYILHVGTFEKRKNLSLLIKAFHTLINNGYADFRLILVGQSSVKTDMDDSDTIKKLISRYELGDKIFMPGYVSDEMLQSYYHRAFVYVFPSVNEGFGLPVLEAFQHDVPVLVANNTCLPEVGSDAVVTFDPYDADKLFQKIKMVIDEPILKQELIKKGKKRLQLFSWEKTSSHLLQLFENVILNKK</sequence>
<dbReference type="PANTHER" id="PTHR46401:SF2">
    <property type="entry name" value="GLYCOSYLTRANSFERASE WBBK-RELATED"/>
    <property type="match status" value="1"/>
</dbReference>
<dbReference type="AlphaFoldDB" id="A0A1J5SF45"/>
<proteinExistence type="predicted"/>
<reference evidence="3" key="1">
    <citation type="submission" date="2016-10" db="EMBL/GenBank/DDBJ databases">
        <title>Sequence of Gallionella enrichment culture.</title>
        <authorList>
            <person name="Poehlein A."/>
            <person name="Muehling M."/>
            <person name="Daniel R."/>
        </authorList>
    </citation>
    <scope>NUCLEOTIDE SEQUENCE</scope>
</reference>
<dbReference type="CDD" id="cd03809">
    <property type="entry name" value="GT4_MtfB-like"/>
    <property type="match status" value="1"/>
</dbReference>
<dbReference type="EC" id="2.4.1.291" evidence="3"/>
<protein>
    <submittedName>
        <fullName evidence="3">4-alpha-N-acetylgalactosaminyltransferase</fullName>
        <ecNumber evidence="3">2.4.1.291</ecNumber>
    </submittedName>
</protein>
<dbReference type="InterPro" id="IPR001296">
    <property type="entry name" value="Glyco_trans_1"/>
</dbReference>
<gene>
    <name evidence="3" type="primary">pglJ_1</name>
    <name evidence="3" type="ORF">GALL_109460</name>
</gene>
<evidence type="ECO:0000259" key="2">
    <source>
        <dbReference type="Pfam" id="PF00534"/>
    </source>
</evidence>
<dbReference type="SUPFAM" id="SSF53756">
    <property type="entry name" value="UDP-Glycosyltransferase/glycogen phosphorylase"/>
    <property type="match status" value="1"/>
</dbReference>
<evidence type="ECO:0000256" key="1">
    <source>
        <dbReference type="ARBA" id="ARBA00022679"/>
    </source>
</evidence>
<keyword evidence="1 3" id="KW-0808">Transferase</keyword>